<accession>A0A7Y9RW90</accession>
<feature type="chain" id="PRO_5039240433" description="Small secreted protein" evidence="2">
    <location>
        <begin position="20"/>
        <end position="180"/>
    </location>
</feature>
<reference evidence="3 4" key="1">
    <citation type="submission" date="2020-07" db="EMBL/GenBank/DDBJ databases">
        <title>Sequencing the genomes of 1000 actinobacteria strains.</title>
        <authorList>
            <person name="Klenk H.-P."/>
        </authorList>
    </citation>
    <scope>NUCLEOTIDE SEQUENCE [LARGE SCALE GENOMIC DNA]</scope>
    <source>
        <strain evidence="3 4">DSM 24552</strain>
    </source>
</reference>
<dbReference type="AlphaFoldDB" id="A0A7Y9RW90"/>
<evidence type="ECO:0000313" key="3">
    <source>
        <dbReference type="EMBL" id="NYG55968.1"/>
    </source>
</evidence>
<dbReference type="EMBL" id="JACCAC010000001">
    <property type="protein sequence ID" value="NYG55968.1"/>
    <property type="molecule type" value="Genomic_DNA"/>
</dbReference>
<organism evidence="3 4">
    <name type="scientific">Nocardioides perillae</name>
    <dbReference type="NCBI Taxonomy" id="1119534"/>
    <lineage>
        <taxon>Bacteria</taxon>
        <taxon>Bacillati</taxon>
        <taxon>Actinomycetota</taxon>
        <taxon>Actinomycetes</taxon>
        <taxon>Propionibacteriales</taxon>
        <taxon>Nocardioidaceae</taxon>
        <taxon>Nocardioides</taxon>
    </lineage>
</organism>
<evidence type="ECO:0000256" key="1">
    <source>
        <dbReference type="SAM" id="MobiDB-lite"/>
    </source>
</evidence>
<feature type="region of interest" description="Disordered" evidence="1">
    <location>
        <begin position="139"/>
        <end position="180"/>
    </location>
</feature>
<proteinExistence type="predicted"/>
<name>A0A7Y9RW90_9ACTN</name>
<gene>
    <name evidence="3" type="ORF">BJ989_002272</name>
</gene>
<protein>
    <recommendedName>
        <fullName evidence="5">Small secreted protein</fullName>
    </recommendedName>
</protein>
<evidence type="ECO:0000313" key="4">
    <source>
        <dbReference type="Proteomes" id="UP000544110"/>
    </source>
</evidence>
<evidence type="ECO:0008006" key="5">
    <source>
        <dbReference type="Google" id="ProtNLM"/>
    </source>
</evidence>
<evidence type="ECO:0000256" key="2">
    <source>
        <dbReference type="SAM" id="SignalP"/>
    </source>
</evidence>
<sequence length="180" mass="18157">MKRNLALSASAVLLAGVLAGCGGDDGGSSAEGSGGSGGGATDDYCAALEQAKEDIDALEQGDVAQFEQTFQVIGELAEQAPDEVAADWRVLDETLTGLETSLADAGLELADLEQLSAGEVPEGVDMAKLQQLATEMQSFSSAEVEEAGDAISEHAQSECGIDLDDSGASEGAEPSDGASE</sequence>
<comment type="caution">
    <text evidence="3">The sequence shown here is derived from an EMBL/GenBank/DDBJ whole genome shotgun (WGS) entry which is preliminary data.</text>
</comment>
<keyword evidence="2" id="KW-0732">Signal</keyword>
<keyword evidence="4" id="KW-1185">Reference proteome</keyword>
<dbReference type="RefSeq" id="WP_179518321.1">
    <property type="nucleotide sequence ID" value="NZ_JACCAC010000001.1"/>
</dbReference>
<dbReference type="Proteomes" id="UP000544110">
    <property type="component" value="Unassembled WGS sequence"/>
</dbReference>
<feature type="signal peptide" evidence="2">
    <location>
        <begin position="1"/>
        <end position="19"/>
    </location>
</feature>
<dbReference type="PROSITE" id="PS51257">
    <property type="entry name" value="PROKAR_LIPOPROTEIN"/>
    <property type="match status" value="1"/>
</dbReference>